<dbReference type="AlphaFoldDB" id="A0A9P6VDW6"/>
<comment type="caution">
    <text evidence="2">The sequence shown here is derived from an EMBL/GenBank/DDBJ whole genome shotgun (WGS) entry which is preliminary data.</text>
</comment>
<evidence type="ECO:0000313" key="2">
    <source>
        <dbReference type="EMBL" id="KAG0645259.1"/>
    </source>
</evidence>
<dbReference type="PANTHER" id="PTHR48182">
    <property type="entry name" value="PROTEIN SERAC1"/>
    <property type="match status" value="1"/>
</dbReference>
<dbReference type="Proteomes" id="UP000785200">
    <property type="component" value="Unassembled WGS sequence"/>
</dbReference>
<evidence type="ECO:0000256" key="1">
    <source>
        <dbReference type="SAM" id="MobiDB-lite"/>
    </source>
</evidence>
<dbReference type="InterPro" id="IPR052374">
    <property type="entry name" value="SERAC1"/>
</dbReference>
<proteinExistence type="predicted"/>
<dbReference type="InterPro" id="IPR029058">
    <property type="entry name" value="AB_hydrolase_fold"/>
</dbReference>
<sequence>MLDSIIAIHGLSGDSFTTWTHKNKILWLRDLLPYDLKDVSSSARIMTYGYDVGMFGKARTSRVFDFAGNMLSSIKDKRTGDAKHRPLIFLAHSLGGIVLKQALIIAWHRSTLWADLRCSVRHIIFFGTPHHGTVSVVNLVRGVGSSALGVASDSVLRDLELWSGPSMQVNASFIDDVASNFTWTTVVENEDLVLGNRMVHQGSAVLLQSQETVIILDADHNGIYPKIFLRAYRGLHHLELEKTHLHGQGLEYESHLELARKYCDQVTEVFDRACITKREGRLKQRRSRASSSTPAEIWNQAFNEFNRIAIDLGKVGKLPIDLLNLRARALYEAGRMAAEIQSTSSSSQELGAIAEESSTQNHRLSGETLLSVPDPSGFYREAKRIVERFRQETDLTETPDASLAPPHCVPAPGDMGGEKRSISYAGFMTLLGLEAEVEVCETWDGVEVALEELVRTAAELVFELEELLEDVEELASGVELDGVELAEEEIDDVDRPGERLEEVVCTRVLDVGDTWQSGHISVRILGQAPRI</sequence>
<keyword evidence="3" id="KW-1185">Reference proteome</keyword>
<protein>
    <recommendedName>
        <fullName evidence="4">DUF676 domain-containing protein</fullName>
    </recommendedName>
</protein>
<evidence type="ECO:0008006" key="4">
    <source>
        <dbReference type="Google" id="ProtNLM"/>
    </source>
</evidence>
<dbReference type="PANTHER" id="PTHR48182:SF3">
    <property type="entry name" value="DUF676 DOMAIN-CONTAINING PROTEIN"/>
    <property type="match status" value="1"/>
</dbReference>
<feature type="region of interest" description="Disordered" evidence="1">
    <location>
        <begin position="342"/>
        <end position="372"/>
    </location>
</feature>
<dbReference type="SUPFAM" id="SSF53474">
    <property type="entry name" value="alpha/beta-Hydrolases"/>
    <property type="match status" value="1"/>
</dbReference>
<dbReference type="EMBL" id="VNKQ01000019">
    <property type="protein sequence ID" value="KAG0645259.1"/>
    <property type="molecule type" value="Genomic_DNA"/>
</dbReference>
<organism evidence="2 3">
    <name type="scientific">Hyphodiscus hymeniophilus</name>
    <dbReference type="NCBI Taxonomy" id="353542"/>
    <lineage>
        <taxon>Eukaryota</taxon>
        <taxon>Fungi</taxon>
        <taxon>Dikarya</taxon>
        <taxon>Ascomycota</taxon>
        <taxon>Pezizomycotina</taxon>
        <taxon>Leotiomycetes</taxon>
        <taxon>Helotiales</taxon>
        <taxon>Hyphodiscaceae</taxon>
        <taxon>Hyphodiscus</taxon>
    </lineage>
</organism>
<dbReference type="Gene3D" id="3.40.50.1820">
    <property type="entry name" value="alpha/beta hydrolase"/>
    <property type="match status" value="1"/>
</dbReference>
<dbReference type="OrthoDB" id="427518at2759"/>
<accession>A0A9P6VDW6</accession>
<gene>
    <name evidence="2" type="ORF">D0Z07_8821</name>
</gene>
<name>A0A9P6VDW6_9HELO</name>
<reference evidence="2" key="1">
    <citation type="submission" date="2019-07" db="EMBL/GenBank/DDBJ databases">
        <title>Hyphodiscus hymeniophilus genome sequencing and assembly.</title>
        <authorList>
            <person name="Kramer G."/>
            <person name="Nodwell J."/>
        </authorList>
    </citation>
    <scope>NUCLEOTIDE SEQUENCE</scope>
    <source>
        <strain evidence="2">ATCC 34498</strain>
    </source>
</reference>
<evidence type="ECO:0000313" key="3">
    <source>
        <dbReference type="Proteomes" id="UP000785200"/>
    </source>
</evidence>